<dbReference type="Proteomes" id="UP001579974">
    <property type="component" value="Unassembled WGS sequence"/>
</dbReference>
<proteinExistence type="predicted"/>
<dbReference type="RefSeq" id="WP_275474080.1">
    <property type="nucleotide sequence ID" value="NZ_CP162940.1"/>
</dbReference>
<keyword evidence="2" id="KW-0012">Acyltransferase</keyword>
<evidence type="ECO:0000259" key="1">
    <source>
        <dbReference type="PROSITE" id="PS51186"/>
    </source>
</evidence>
<keyword evidence="2" id="KW-0808">Transferase</keyword>
<comment type="caution">
    <text evidence="2">The sequence shown here is derived from an EMBL/GenBank/DDBJ whole genome shotgun (WGS) entry which is preliminary data.</text>
</comment>
<evidence type="ECO:0000313" key="2">
    <source>
        <dbReference type="EMBL" id="MFB5192335.1"/>
    </source>
</evidence>
<gene>
    <name evidence="2" type="ORF">KKP3000_001533</name>
</gene>
<dbReference type="EC" id="2.3.1.-" evidence="2"/>
<evidence type="ECO:0000313" key="3">
    <source>
        <dbReference type="Proteomes" id="UP001579974"/>
    </source>
</evidence>
<dbReference type="GO" id="GO:0016746">
    <property type="term" value="F:acyltransferase activity"/>
    <property type="evidence" value="ECO:0007669"/>
    <property type="project" value="UniProtKB-KW"/>
</dbReference>
<keyword evidence="3" id="KW-1185">Reference proteome</keyword>
<reference evidence="2 3" key="1">
    <citation type="journal article" date="2024" name="Int. J. Mol. Sci.">
        <title>Exploration of Alicyclobacillus spp. Genome in Search of Antibiotic Resistance.</title>
        <authorList>
            <person name="Bucka-Kolendo J."/>
            <person name="Kiousi D.E."/>
            <person name="Dekowska A."/>
            <person name="Mikolajczuk-Szczyrba A."/>
            <person name="Karadedos D.M."/>
            <person name="Michael P."/>
            <person name="Galanis A."/>
            <person name="Sokolowska B."/>
        </authorList>
    </citation>
    <scope>NUCLEOTIDE SEQUENCE [LARGE SCALE GENOMIC DNA]</scope>
    <source>
        <strain evidence="2 3">KKP 3000</strain>
    </source>
</reference>
<dbReference type="Pfam" id="PF13508">
    <property type="entry name" value="Acetyltransf_7"/>
    <property type="match status" value="1"/>
</dbReference>
<dbReference type="PROSITE" id="PS51186">
    <property type="entry name" value="GNAT"/>
    <property type="match status" value="1"/>
</dbReference>
<dbReference type="EMBL" id="JBDXSU010000020">
    <property type="protein sequence ID" value="MFB5192335.1"/>
    <property type="molecule type" value="Genomic_DNA"/>
</dbReference>
<sequence>MKLVEYRSATVPVSQVKRLLSYAVGAATEEKLSRILDREYSEQNINLYLSTDGTTALGIIGIKRLGYSAEILHIAVHELMRHQGIGRRMIDDIRGLEEFRELIAETDHESVEFYRACGFSIHSRGDQYPGVERYRCTLKL</sequence>
<dbReference type="InterPro" id="IPR000182">
    <property type="entry name" value="GNAT_dom"/>
</dbReference>
<dbReference type="Gene3D" id="3.40.630.30">
    <property type="match status" value="1"/>
</dbReference>
<dbReference type="SUPFAM" id="SSF55729">
    <property type="entry name" value="Acyl-CoA N-acyltransferases (Nat)"/>
    <property type="match status" value="1"/>
</dbReference>
<protein>
    <submittedName>
        <fullName evidence="2">GNAT family N-acetyltransferase</fullName>
        <ecNumber evidence="2">2.3.1.-</ecNumber>
    </submittedName>
</protein>
<name>A0ABV5AJ88_9BACL</name>
<dbReference type="CDD" id="cd04301">
    <property type="entry name" value="NAT_SF"/>
    <property type="match status" value="1"/>
</dbReference>
<organism evidence="2 3">
    <name type="scientific">Alicyclobacillus fastidiosus</name>
    <dbReference type="NCBI Taxonomy" id="392011"/>
    <lineage>
        <taxon>Bacteria</taxon>
        <taxon>Bacillati</taxon>
        <taxon>Bacillota</taxon>
        <taxon>Bacilli</taxon>
        <taxon>Bacillales</taxon>
        <taxon>Alicyclobacillaceae</taxon>
        <taxon>Alicyclobacillus</taxon>
    </lineage>
</organism>
<dbReference type="InterPro" id="IPR016181">
    <property type="entry name" value="Acyl_CoA_acyltransferase"/>
</dbReference>
<feature type="domain" description="N-acetyltransferase" evidence="1">
    <location>
        <begin position="4"/>
        <end position="140"/>
    </location>
</feature>
<accession>A0ABV5AJ88</accession>